<dbReference type="Proteomes" id="UP000808349">
    <property type="component" value="Unassembled WGS sequence"/>
</dbReference>
<organism evidence="1 2">
    <name type="scientific">Candidatus Defluviibacterium haderslevense</name>
    <dbReference type="NCBI Taxonomy" id="2981993"/>
    <lineage>
        <taxon>Bacteria</taxon>
        <taxon>Pseudomonadati</taxon>
        <taxon>Bacteroidota</taxon>
        <taxon>Saprospiria</taxon>
        <taxon>Saprospirales</taxon>
        <taxon>Saprospiraceae</taxon>
        <taxon>Candidatus Defluviibacterium</taxon>
    </lineage>
</organism>
<dbReference type="EMBL" id="JADKFW010000004">
    <property type="protein sequence ID" value="MBK9717211.1"/>
    <property type="molecule type" value="Genomic_DNA"/>
</dbReference>
<dbReference type="Pfam" id="PF18934">
    <property type="entry name" value="DUF5682"/>
    <property type="match status" value="1"/>
</dbReference>
<accession>A0A9D7S896</accession>
<evidence type="ECO:0000313" key="1">
    <source>
        <dbReference type="EMBL" id="MBK9717211.1"/>
    </source>
</evidence>
<dbReference type="AlphaFoldDB" id="A0A9D7S896"/>
<name>A0A9D7S896_9BACT</name>
<dbReference type="InterPro" id="IPR043737">
    <property type="entry name" value="DUF5682"/>
</dbReference>
<proteinExistence type="predicted"/>
<comment type="caution">
    <text evidence="1">The sequence shown here is derived from an EMBL/GenBank/DDBJ whole genome shotgun (WGS) entry which is preliminary data.</text>
</comment>
<gene>
    <name evidence="1" type="ORF">IPO85_06820</name>
</gene>
<sequence length="751" mass="86292">MDQCELNVFGIRHHGAGSASRLVEALKLFQPDTICIELPKESEALLGALSQIKFQPPIAFLFYNKKNPDHCFYLPMAVFSPEFQAIQYAISNHIHIIPIDLPAKHSLVYSNFKKITEAELNKEQRKITSDPLGYLARQQGFKDTERWWDKYIEQWSDHLVLFDIIQQLMTTLRSLSNELDDEETLIREQFMRQQIRQCISNGSKKIAVVCGAWHGPLLTLDRIQKKETKIKSLAAVDIHQCLIPWSYERLSNKKSYSAGIESPSWYDALFSNRATAISTWLTQAARILRSHKMNVSPSEIIDAELLAINLSMIRGLAIAGIDELMEAAITCFGKGDDTRIQLILNQVLNGNLTGKVEVNASSLPMVQDFFENLKSLKLQSYWASGNKEHLDLDLRKERHLQISRLLYKTLLLEIPWAKSREIDIKAQGNFHEFWSFNWNPELEIALIHAALIGNTVDDAVRNKVIDVLKSTHDISTVAGLLTHALKAGLNHIWPLLAERINLLSIEIEDIESLAGIIQPLISNIQYGDLHQMDTHVLIDIFNTILPRIILSFGDQCVFISDDKANAMLEILMMINVYFYNHDKEYNQLWKDQIHKMAYMEKVHPLIKGKCWNVLLSEHNVSNDDLIIEIQAQFLTQNEASKSAQWLEGFLFQSTAFYLLQDNIIQVLDQWLKQLEETEFRTTLPLLRRVFSQLPDSERIRIKTKISKQRYDQSVNEIQEYVDQERVLKLNLLYDSIVGISSSDSKTIFSSD</sequence>
<protein>
    <submittedName>
        <fullName evidence="1">Uncharacterized protein</fullName>
    </submittedName>
</protein>
<reference evidence="1 2" key="1">
    <citation type="submission" date="2020-10" db="EMBL/GenBank/DDBJ databases">
        <title>Connecting structure to function with the recovery of over 1000 high-quality activated sludge metagenome-assembled genomes encoding full-length rRNA genes using long-read sequencing.</title>
        <authorList>
            <person name="Singleton C.M."/>
            <person name="Petriglieri F."/>
            <person name="Kristensen J.M."/>
            <person name="Kirkegaard R.H."/>
            <person name="Michaelsen T.Y."/>
            <person name="Andersen M.H."/>
            <person name="Karst S.M."/>
            <person name="Dueholm M.S."/>
            <person name="Nielsen P.H."/>
            <person name="Albertsen M."/>
        </authorList>
    </citation>
    <scope>NUCLEOTIDE SEQUENCE [LARGE SCALE GENOMIC DNA]</scope>
    <source>
        <strain evidence="1">Ribe_18-Q3-R11-54_BAT3C.373</strain>
    </source>
</reference>
<evidence type="ECO:0000313" key="2">
    <source>
        <dbReference type="Proteomes" id="UP000808349"/>
    </source>
</evidence>